<dbReference type="InterPro" id="IPR036236">
    <property type="entry name" value="Znf_C2H2_sf"/>
</dbReference>
<evidence type="ECO:0000313" key="4">
    <source>
        <dbReference type="EMBL" id="KAF0928725.1"/>
    </source>
</evidence>
<name>A0A6G1EVT6_9ORYZ</name>
<reference evidence="4 5" key="1">
    <citation type="submission" date="2019-11" db="EMBL/GenBank/DDBJ databases">
        <title>Whole genome sequence of Oryza granulata.</title>
        <authorList>
            <person name="Li W."/>
        </authorList>
    </citation>
    <scope>NUCLEOTIDE SEQUENCE [LARGE SCALE GENOMIC DNA]</scope>
    <source>
        <strain evidence="5">cv. Menghai</strain>
        <tissue evidence="4">Leaf</tissue>
    </source>
</reference>
<accession>A0A6G1EVT6</accession>
<dbReference type="GO" id="GO:0008270">
    <property type="term" value="F:zinc ion binding"/>
    <property type="evidence" value="ECO:0007669"/>
    <property type="project" value="UniProtKB-KW"/>
</dbReference>
<dbReference type="Proteomes" id="UP000479710">
    <property type="component" value="Unassembled WGS sequence"/>
</dbReference>
<sequence length="193" mass="20602">MLLDGGGQVEEEGDESSDDEEDDAMPGGEIGGGGGIWMIVDAPLSRKKARLVDLIRLPPPPPCAGPFVGMGQRGSHLGPTTERPWPCGVRHKKIGSEEAVQAKNNKGCRFIDGGELEPRPPVRGKKSRGPGREASDGSHPAADRQEPEGASKRFVCNICGRCFGSYQALGGHVLGHKKKAKDEPLPSLHKTRR</sequence>
<evidence type="ECO:0000256" key="1">
    <source>
        <dbReference type="PROSITE-ProRule" id="PRU00042"/>
    </source>
</evidence>
<feature type="region of interest" description="Disordered" evidence="2">
    <location>
        <begin position="98"/>
        <end position="149"/>
    </location>
</feature>
<protein>
    <recommendedName>
        <fullName evidence="3">C2H2-type domain-containing protein</fullName>
    </recommendedName>
</protein>
<keyword evidence="1" id="KW-0479">Metal-binding</keyword>
<dbReference type="PROSITE" id="PS00028">
    <property type="entry name" value="ZINC_FINGER_C2H2_1"/>
    <property type="match status" value="1"/>
</dbReference>
<keyword evidence="5" id="KW-1185">Reference proteome</keyword>
<organism evidence="4 5">
    <name type="scientific">Oryza meyeriana var. granulata</name>
    <dbReference type="NCBI Taxonomy" id="110450"/>
    <lineage>
        <taxon>Eukaryota</taxon>
        <taxon>Viridiplantae</taxon>
        <taxon>Streptophyta</taxon>
        <taxon>Embryophyta</taxon>
        <taxon>Tracheophyta</taxon>
        <taxon>Spermatophyta</taxon>
        <taxon>Magnoliopsida</taxon>
        <taxon>Liliopsida</taxon>
        <taxon>Poales</taxon>
        <taxon>Poaceae</taxon>
        <taxon>BOP clade</taxon>
        <taxon>Oryzoideae</taxon>
        <taxon>Oryzeae</taxon>
        <taxon>Oryzinae</taxon>
        <taxon>Oryza</taxon>
        <taxon>Oryza meyeriana</taxon>
    </lineage>
</organism>
<dbReference type="AlphaFoldDB" id="A0A6G1EVT6"/>
<dbReference type="PROSITE" id="PS50157">
    <property type="entry name" value="ZINC_FINGER_C2H2_2"/>
    <property type="match status" value="1"/>
</dbReference>
<dbReference type="OrthoDB" id="687494at2759"/>
<feature type="compositionally biased region" description="Basic and acidic residues" evidence="2">
    <location>
        <begin position="130"/>
        <end position="149"/>
    </location>
</feature>
<feature type="compositionally biased region" description="Acidic residues" evidence="2">
    <location>
        <begin position="9"/>
        <end position="24"/>
    </location>
</feature>
<keyword evidence="1" id="KW-0862">Zinc</keyword>
<comment type="caution">
    <text evidence="4">The sequence shown here is derived from an EMBL/GenBank/DDBJ whole genome shotgun (WGS) entry which is preliminary data.</text>
</comment>
<evidence type="ECO:0000313" key="5">
    <source>
        <dbReference type="Proteomes" id="UP000479710"/>
    </source>
</evidence>
<dbReference type="SUPFAM" id="SSF57667">
    <property type="entry name" value="beta-beta-alpha zinc fingers"/>
    <property type="match status" value="1"/>
</dbReference>
<gene>
    <name evidence="4" type="ORF">E2562_006147</name>
</gene>
<feature type="region of interest" description="Disordered" evidence="2">
    <location>
        <begin position="1"/>
        <end position="35"/>
    </location>
</feature>
<keyword evidence="1" id="KW-0863">Zinc-finger</keyword>
<feature type="domain" description="C2H2-type" evidence="3">
    <location>
        <begin position="154"/>
        <end position="181"/>
    </location>
</feature>
<dbReference type="Pfam" id="PF13912">
    <property type="entry name" value="zf-C2H2_6"/>
    <property type="match status" value="1"/>
</dbReference>
<proteinExistence type="predicted"/>
<dbReference type="InterPro" id="IPR013087">
    <property type="entry name" value="Znf_C2H2_type"/>
</dbReference>
<dbReference type="EMBL" id="SPHZ02000002">
    <property type="protein sequence ID" value="KAF0928725.1"/>
    <property type="molecule type" value="Genomic_DNA"/>
</dbReference>
<evidence type="ECO:0000259" key="3">
    <source>
        <dbReference type="PROSITE" id="PS50157"/>
    </source>
</evidence>
<evidence type="ECO:0000256" key="2">
    <source>
        <dbReference type="SAM" id="MobiDB-lite"/>
    </source>
</evidence>